<dbReference type="InterPro" id="IPR029063">
    <property type="entry name" value="SAM-dependent_MTases_sf"/>
</dbReference>
<dbReference type="PANTHER" id="PTHR34203:SF15">
    <property type="entry name" value="SLL1173 PROTEIN"/>
    <property type="match status" value="1"/>
</dbReference>
<gene>
    <name evidence="2" type="ORF">MPNT_160028</name>
</gene>
<protein>
    <submittedName>
        <fullName evidence="2">Methyltransf_21 domain-containing protein</fullName>
    </submittedName>
</protein>
<name>A0A8J2BLT8_9BACT</name>
<comment type="caution">
    <text evidence="2">The sequence shown here is derived from an EMBL/GenBank/DDBJ whole genome shotgun (WGS) entry which is preliminary data.</text>
</comment>
<dbReference type="Proteomes" id="UP000663859">
    <property type="component" value="Unassembled WGS sequence"/>
</dbReference>
<dbReference type="EMBL" id="CAJNOB010000008">
    <property type="protein sequence ID" value="CAF0694363.1"/>
    <property type="molecule type" value="Genomic_DNA"/>
</dbReference>
<reference evidence="2" key="1">
    <citation type="submission" date="2021-02" db="EMBL/GenBank/DDBJ databases">
        <authorList>
            <person name="Cremers G."/>
            <person name="Picone N."/>
        </authorList>
    </citation>
    <scope>NUCLEOTIDE SEQUENCE</scope>
    <source>
        <strain evidence="2">PQ17</strain>
    </source>
</reference>
<accession>A0A8J2BLT8</accession>
<evidence type="ECO:0000313" key="3">
    <source>
        <dbReference type="Proteomes" id="UP000663859"/>
    </source>
</evidence>
<dbReference type="AlphaFoldDB" id="A0A8J2BLT8"/>
<feature type="domain" description="Methyltransferase FkbM" evidence="1">
    <location>
        <begin position="102"/>
        <end position="260"/>
    </location>
</feature>
<dbReference type="PANTHER" id="PTHR34203">
    <property type="entry name" value="METHYLTRANSFERASE, FKBM FAMILY PROTEIN"/>
    <property type="match status" value="1"/>
</dbReference>
<dbReference type="RefSeq" id="WP_174582994.1">
    <property type="nucleotide sequence ID" value="NZ_CAJNOB010000008.1"/>
</dbReference>
<keyword evidence="3" id="KW-1185">Reference proteome</keyword>
<evidence type="ECO:0000259" key="1">
    <source>
        <dbReference type="Pfam" id="PF05050"/>
    </source>
</evidence>
<dbReference type="Pfam" id="PF05050">
    <property type="entry name" value="Methyltransf_21"/>
    <property type="match status" value="1"/>
</dbReference>
<organism evidence="2 3">
    <name type="scientific">Candidatus Methylacidithermus pantelleriae</name>
    <dbReference type="NCBI Taxonomy" id="2744239"/>
    <lineage>
        <taxon>Bacteria</taxon>
        <taxon>Pseudomonadati</taxon>
        <taxon>Verrucomicrobiota</taxon>
        <taxon>Methylacidiphilae</taxon>
        <taxon>Methylacidiphilales</taxon>
        <taxon>Methylacidiphilaceae</taxon>
        <taxon>Candidatus Methylacidithermus</taxon>
    </lineage>
</organism>
<proteinExistence type="predicted"/>
<dbReference type="InterPro" id="IPR006342">
    <property type="entry name" value="FkbM_mtfrase"/>
</dbReference>
<sequence>MAFGRVALHKRCKDVLHLLQFIWTHPANKEGRVRALGRLAMWQIQKRLTLRPKVVTLPSGVRIWCYRNSVQSSLAVYCRGLPEFDDMVFMLRYLRPGDGFIDVGANVGLWTLLAAKRVGQRGKIEAFEPDRCSAQRLRDNVILNGFFWVRVHEVAATNRPGIGQFVSGKDALSELVEDAKERNDTCQVECVRLDDALHGDYALAKLDIEGAEPLALEGAERLLSNRNPPVWIVEINGKCRRFGVSEEELAARLRRKGYRMGIFDAERGEFDWRDAPWRVRANCLIIAEEKIDWVRERVLAAEFGIEKIESS</sequence>
<evidence type="ECO:0000313" key="2">
    <source>
        <dbReference type="EMBL" id="CAF0694363.1"/>
    </source>
</evidence>
<dbReference type="NCBIfam" id="TIGR01444">
    <property type="entry name" value="fkbM_fam"/>
    <property type="match status" value="1"/>
</dbReference>
<dbReference type="SUPFAM" id="SSF53335">
    <property type="entry name" value="S-adenosyl-L-methionine-dependent methyltransferases"/>
    <property type="match status" value="1"/>
</dbReference>
<dbReference type="InterPro" id="IPR052514">
    <property type="entry name" value="SAM-dependent_MTase"/>
</dbReference>
<dbReference type="Gene3D" id="3.40.50.150">
    <property type="entry name" value="Vaccinia Virus protein VP39"/>
    <property type="match status" value="1"/>
</dbReference>